<dbReference type="GO" id="GO:0050775">
    <property type="term" value="P:positive regulation of dendrite morphogenesis"/>
    <property type="evidence" value="ECO:0007669"/>
    <property type="project" value="TreeGrafter"/>
</dbReference>
<protein>
    <recommendedName>
        <fullName evidence="11">SS18 N-terminal domain-containing protein</fullName>
    </recommendedName>
</protein>
<organism evidence="12 13">
    <name type="scientific">Conger conger</name>
    <name type="common">Conger eel</name>
    <name type="synonym">Muraena conger</name>
    <dbReference type="NCBI Taxonomy" id="82655"/>
    <lineage>
        <taxon>Eukaryota</taxon>
        <taxon>Metazoa</taxon>
        <taxon>Chordata</taxon>
        <taxon>Craniata</taxon>
        <taxon>Vertebrata</taxon>
        <taxon>Euteleostomi</taxon>
        <taxon>Actinopterygii</taxon>
        <taxon>Neopterygii</taxon>
        <taxon>Teleostei</taxon>
        <taxon>Anguilliformes</taxon>
        <taxon>Congridae</taxon>
        <taxon>Conger</taxon>
    </lineage>
</organism>
<sequence>MSVAFTSARPRSKGEVTQQTIQKMLDENHHLIQCIMDYQSKGKTSECTQYQQMLHRNLVYLATIADSNQNMQSLLPAPPSQSMNMGPGGMGQSGSGQSLHTQGNLNDAMATSLPPASLMQAQMSNGPTHSTMQSPGQTPLPPTSVSMPASSHGSAVGYSHSVAPSQGVQVQSQGQNTGSYVSRGNMGIQPNQVNMIHQPGGVSHYPSAQAGSQHYQGPQTIGLMGQGNQGNSMMTQRAVGSYRPSQQGSAPQYTGTDEFYGEQFGHAQNSAGHGEYPYPQPSYTESSYERTFDESSQHYYEGGNNAQYSQQQASYQQGSSQQQPFSQQQYPTQQSYTGQQQAYGPGQGSSSQYSSYQQGQGQQYSAYRAGQPGASAQAQRPYTYEQGQYGNYQP</sequence>
<feature type="domain" description="SS18 N-terminal" evidence="11">
    <location>
        <begin position="13"/>
        <end position="73"/>
    </location>
</feature>
<evidence type="ECO:0000256" key="8">
    <source>
        <dbReference type="ARBA" id="ARBA00023163"/>
    </source>
</evidence>
<evidence type="ECO:0000256" key="9">
    <source>
        <dbReference type="ARBA" id="ARBA00023242"/>
    </source>
</evidence>
<evidence type="ECO:0000256" key="4">
    <source>
        <dbReference type="ARBA" id="ARBA00022837"/>
    </source>
</evidence>
<feature type="compositionally biased region" description="Polar residues" evidence="10">
    <location>
        <begin position="374"/>
        <end position="394"/>
    </location>
</feature>
<keyword evidence="6" id="KW-0805">Transcription regulation</keyword>
<keyword evidence="9" id="KW-0539">Nucleus</keyword>
<feature type="region of interest" description="Disordered" evidence="10">
    <location>
        <begin position="266"/>
        <end position="292"/>
    </location>
</feature>
<dbReference type="PANTHER" id="PTHR23107">
    <property type="entry name" value="SYNOVIAL SARCOMA ASSOCIATED SS18 PROTEIN"/>
    <property type="match status" value="1"/>
</dbReference>
<comment type="caution">
    <text evidence="12">The sequence shown here is derived from an EMBL/GenBank/DDBJ whole genome shotgun (WGS) entry which is preliminary data.</text>
</comment>
<keyword evidence="7" id="KW-0010">Activator</keyword>
<feature type="compositionally biased region" description="Low complexity" evidence="10">
    <location>
        <begin position="309"/>
        <end position="371"/>
    </location>
</feature>
<dbReference type="GO" id="GO:0005654">
    <property type="term" value="C:nucleoplasm"/>
    <property type="evidence" value="ECO:0007669"/>
    <property type="project" value="UniProtKB-ARBA"/>
</dbReference>
<evidence type="ECO:0000313" key="13">
    <source>
        <dbReference type="Proteomes" id="UP001152803"/>
    </source>
</evidence>
<evidence type="ECO:0000259" key="11">
    <source>
        <dbReference type="Pfam" id="PF05030"/>
    </source>
</evidence>
<evidence type="ECO:0000256" key="2">
    <source>
        <dbReference type="ARBA" id="ARBA00007945"/>
    </source>
</evidence>
<feature type="region of interest" description="Disordered" evidence="10">
    <location>
        <begin position="71"/>
        <end position="160"/>
    </location>
</feature>
<dbReference type="GO" id="GO:0003713">
    <property type="term" value="F:transcription coactivator activity"/>
    <property type="evidence" value="ECO:0007669"/>
    <property type="project" value="TreeGrafter"/>
</dbReference>
<name>A0A9Q1D561_CONCO</name>
<keyword evidence="5" id="KW-0156">Chromatin regulator</keyword>
<dbReference type="PANTHER" id="PTHR23107:SF21">
    <property type="entry name" value="CALCIUM-RESPONSIVE TRANSACTIVATOR"/>
    <property type="match status" value="1"/>
</dbReference>
<feature type="compositionally biased region" description="Polar residues" evidence="10">
    <location>
        <begin position="119"/>
        <end position="153"/>
    </location>
</feature>
<evidence type="ECO:0000256" key="6">
    <source>
        <dbReference type="ARBA" id="ARBA00023015"/>
    </source>
</evidence>
<dbReference type="OrthoDB" id="10265171at2759"/>
<dbReference type="InterPro" id="IPR007726">
    <property type="entry name" value="SS18_N"/>
</dbReference>
<keyword evidence="4" id="KW-0106">Calcium</keyword>
<evidence type="ECO:0000256" key="7">
    <source>
        <dbReference type="ARBA" id="ARBA00023159"/>
    </source>
</evidence>
<dbReference type="GO" id="GO:0006325">
    <property type="term" value="P:chromatin organization"/>
    <property type="evidence" value="ECO:0007669"/>
    <property type="project" value="UniProtKB-KW"/>
</dbReference>
<comment type="similarity">
    <text evidence="2">Belongs to the SS18 family.</text>
</comment>
<dbReference type="GO" id="GO:0045944">
    <property type="term" value="P:positive regulation of transcription by RNA polymerase II"/>
    <property type="evidence" value="ECO:0007669"/>
    <property type="project" value="TreeGrafter"/>
</dbReference>
<keyword evidence="13" id="KW-1185">Reference proteome</keyword>
<evidence type="ECO:0000256" key="1">
    <source>
        <dbReference type="ARBA" id="ARBA00004123"/>
    </source>
</evidence>
<keyword evidence="8" id="KW-0804">Transcription</keyword>
<accession>A0A9Q1D561</accession>
<evidence type="ECO:0000256" key="3">
    <source>
        <dbReference type="ARBA" id="ARBA00022737"/>
    </source>
</evidence>
<dbReference type="AlphaFoldDB" id="A0A9Q1D561"/>
<dbReference type="EMBL" id="JAFJMO010000013">
    <property type="protein sequence ID" value="KAJ8258920.1"/>
    <property type="molecule type" value="Genomic_DNA"/>
</dbReference>
<keyword evidence="3" id="KW-0677">Repeat</keyword>
<dbReference type="Pfam" id="PF05030">
    <property type="entry name" value="SSXT"/>
    <property type="match status" value="1"/>
</dbReference>
<feature type="region of interest" description="Disordered" evidence="10">
    <location>
        <begin position="309"/>
        <end position="394"/>
    </location>
</feature>
<evidence type="ECO:0000256" key="5">
    <source>
        <dbReference type="ARBA" id="ARBA00022853"/>
    </source>
</evidence>
<proteinExistence type="inferred from homology"/>
<reference evidence="12" key="1">
    <citation type="journal article" date="2023" name="Science">
        <title>Genome structures resolve the early diversification of teleost fishes.</title>
        <authorList>
            <person name="Parey E."/>
            <person name="Louis A."/>
            <person name="Montfort J."/>
            <person name="Bouchez O."/>
            <person name="Roques C."/>
            <person name="Iampietro C."/>
            <person name="Lluch J."/>
            <person name="Castinel A."/>
            <person name="Donnadieu C."/>
            <person name="Desvignes T."/>
            <person name="Floi Bucao C."/>
            <person name="Jouanno E."/>
            <person name="Wen M."/>
            <person name="Mejri S."/>
            <person name="Dirks R."/>
            <person name="Jansen H."/>
            <person name="Henkel C."/>
            <person name="Chen W.J."/>
            <person name="Zahm M."/>
            <person name="Cabau C."/>
            <person name="Klopp C."/>
            <person name="Thompson A.W."/>
            <person name="Robinson-Rechavi M."/>
            <person name="Braasch I."/>
            <person name="Lecointre G."/>
            <person name="Bobe J."/>
            <person name="Postlethwait J.H."/>
            <person name="Berthelot C."/>
            <person name="Roest Crollius H."/>
            <person name="Guiguen Y."/>
        </authorList>
    </citation>
    <scope>NUCLEOTIDE SEQUENCE</scope>
    <source>
        <strain evidence="12">Concon-B</strain>
    </source>
</reference>
<evidence type="ECO:0000256" key="10">
    <source>
        <dbReference type="SAM" id="MobiDB-lite"/>
    </source>
</evidence>
<dbReference type="Proteomes" id="UP001152803">
    <property type="component" value="Unassembled WGS sequence"/>
</dbReference>
<comment type="subcellular location">
    <subcellularLocation>
        <location evidence="1">Nucleus</location>
    </subcellularLocation>
</comment>
<evidence type="ECO:0000313" key="12">
    <source>
        <dbReference type="EMBL" id="KAJ8258920.1"/>
    </source>
</evidence>
<gene>
    <name evidence="12" type="ORF">COCON_G00179320</name>
</gene>